<gene>
    <name evidence="7" type="ORF">EBB06_12965</name>
</gene>
<evidence type="ECO:0000259" key="6">
    <source>
        <dbReference type="Pfam" id="PF01266"/>
    </source>
</evidence>
<name>A0ABY0FDB8_9NEIS</name>
<dbReference type="PANTHER" id="PTHR43104">
    <property type="entry name" value="L-2-HYDROXYGLUTARATE DEHYDROGENASE, MITOCHONDRIAL"/>
    <property type="match status" value="1"/>
</dbReference>
<dbReference type="Gene3D" id="3.30.9.10">
    <property type="entry name" value="D-Amino Acid Oxidase, subunit A, domain 2"/>
    <property type="match status" value="1"/>
</dbReference>
<evidence type="ECO:0000313" key="8">
    <source>
        <dbReference type="Proteomes" id="UP000290682"/>
    </source>
</evidence>
<evidence type="ECO:0000256" key="2">
    <source>
        <dbReference type="ARBA" id="ARBA00022630"/>
    </source>
</evidence>
<keyword evidence="3" id="KW-0274">FAD</keyword>
<dbReference type="SUPFAM" id="SSF51905">
    <property type="entry name" value="FAD/NAD(P)-binding domain"/>
    <property type="match status" value="1"/>
</dbReference>
<keyword evidence="2" id="KW-0285">Flavoprotein</keyword>
<feature type="domain" description="FAD dependent oxidoreductase" evidence="6">
    <location>
        <begin position="6"/>
        <end position="394"/>
    </location>
</feature>
<dbReference type="NCBIfam" id="NF008726">
    <property type="entry name" value="PRK11728.1"/>
    <property type="match status" value="1"/>
</dbReference>
<evidence type="ECO:0000313" key="7">
    <source>
        <dbReference type="EMBL" id="RXZ42794.1"/>
    </source>
</evidence>
<comment type="cofactor">
    <cofactor evidence="1">
        <name>FAD</name>
        <dbReference type="ChEBI" id="CHEBI:57692"/>
    </cofactor>
</comment>
<keyword evidence="8" id="KW-1185">Reference proteome</keyword>
<dbReference type="InterPro" id="IPR006076">
    <property type="entry name" value="FAD-dep_OxRdtase"/>
</dbReference>
<evidence type="ECO:0000256" key="5">
    <source>
        <dbReference type="ARBA" id="ARBA00037941"/>
    </source>
</evidence>
<sequence length="400" mass="44106">MKTVFDFAIVGGGIVGLSTGMALTRRFPSASILVLEKEAGWAAHQTGHNSGVIHSGIYYPPGSLKAKFAREGSRSMTSFCEEHGIEHDICGKVIVATTKDELALMDNLYRRGRQNRLDIEKIGPEALKEIEPHVNGLGAIRVPGAGIVDYRAVCRAFARIIEEGGGELRLGQEVRRITRGGGRVELVTQDAAYSARFLINCAGLFCDRVARMDDADPQLKIVPFRGEYYEIKPERRYLVKHLIYPVPNPAFPFLGVHYTRMIGGHVEAGPNAVLAFKREGYGKRDFNLRDMAEVLAYPGFWKLSAKYWREGLEEMVRSVSKVAFVKSLQRLIPEIRADDLTPAPAGVRAQALKPDGALVDDFHIIEGERSIHVCNAPSPAATASIEIGRHVAARVPAFWS</sequence>
<protein>
    <submittedName>
        <fullName evidence="7">L-2-hydroxyglutarate oxidase</fullName>
    </submittedName>
</protein>
<evidence type="ECO:0000256" key="4">
    <source>
        <dbReference type="ARBA" id="ARBA00023002"/>
    </source>
</evidence>
<dbReference type="EMBL" id="REGR01000014">
    <property type="protein sequence ID" value="RXZ42794.1"/>
    <property type="molecule type" value="Genomic_DNA"/>
</dbReference>
<accession>A0ABY0FDB8</accession>
<dbReference type="Pfam" id="PF01266">
    <property type="entry name" value="DAO"/>
    <property type="match status" value="1"/>
</dbReference>
<evidence type="ECO:0000256" key="3">
    <source>
        <dbReference type="ARBA" id="ARBA00022827"/>
    </source>
</evidence>
<organism evidence="7 8">
    <name type="scientific">Crenobacter cavernae</name>
    <dbReference type="NCBI Taxonomy" id="2290923"/>
    <lineage>
        <taxon>Bacteria</taxon>
        <taxon>Pseudomonadati</taxon>
        <taxon>Pseudomonadota</taxon>
        <taxon>Betaproteobacteria</taxon>
        <taxon>Neisseriales</taxon>
        <taxon>Neisseriaceae</taxon>
        <taxon>Crenobacter</taxon>
    </lineage>
</organism>
<evidence type="ECO:0000256" key="1">
    <source>
        <dbReference type="ARBA" id="ARBA00001974"/>
    </source>
</evidence>
<dbReference type="Proteomes" id="UP000290682">
    <property type="component" value="Unassembled WGS sequence"/>
</dbReference>
<comment type="similarity">
    <text evidence="5">Belongs to the L2HGDH family.</text>
</comment>
<dbReference type="InterPro" id="IPR036188">
    <property type="entry name" value="FAD/NAD-bd_sf"/>
</dbReference>
<dbReference type="RefSeq" id="WP_129213579.1">
    <property type="nucleotide sequence ID" value="NZ_REGR01000014.1"/>
</dbReference>
<keyword evidence="4" id="KW-0560">Oxidoreductase</keyword>
<reference evidence="7 8" key="1">
    <citation type="submission" date="2018-10" db="EMBL/GenBank/DDBJ databases">
        <title>Draft genome of Fastidiocella sp. strain 375T, a bacterium isolated from a karstic cave dripping water.</title>
        <authorList>
            <person name="Coelho C."/>
            <person name="Verissimo A."/>
            <person name="Tiago I."/>
        </authorList>
    </citation>
    <scope>NUCLEOTIDE SEQUENCE [LARGE SCALE GENOMIC DNA]</scope>
    <source>
        <strain evidence="7 8">CAVE-375</strain>
    </source>
</reference>
<comment type="caution">
    <text evidence="7">The sequence shown here is derived from an EMBL/GenBank/DDBJ whole genome shotgun (WGS) entry which is preliminary data.</text>
</comment>
<proteinExistence type="inferred from homology"/>
<dbReference type="Gene3D" id="3.50.50.60">
    <property type="entry name" value="FAD/NAD(P)-binding domain"/>
    <property type="match status" value="1"/>
</dbReference>
<dbReference type="PANTHER" id="PTHR43104:SF2">
    <property type="entry name" value="L-2-HYDROXYGLUTARATE DEHYDROGENASE, MITOCHONDRIAL"/>
    <property type="match status" value="1"/>
</dbReference>